<gene>
    <name evidence="4" type="ORF">P875_00095630</name>
</gene>
<feature type="region of interest" description="Disordered" evidence="2">
    <location>
        <begin position="177"/>
        <end position="216"/>
    </location>
</feature>
<dbReference type="PROSITE" id="PS50157">
    <property type="entry name" value="ZINC_FINGER_C2H2_2"/>
    <property type="match status" value="1"/>
</dbReference>
<dbReference type="OrthoDB" id="18440at2759"/>
<feature type="region of interest" description="Disordered" evidence="2">
    <location>
        <begin position="1"/>
        <end position="52"/>
    </location>
</feature>
<dbReference type="PANTHER" id="PTHR21354:SF0">
    <property type="entry name" value="ZINC FINGER PROTEIN 511"/>
    <property type="match status" value="1"/>
</dbReference>
<keyword evidence="1" id="KW-0863">Zinc-finger</keyword>
<evidence type="ECO:0000313" key="5">
    <source>
        <dbReference type="Proteomes" id="UP000033540"/>
    </source>
</evidence>
<evidence type="ECO:0000313" key="4">
    <source>
        <dbReference type="EMBL" id="KJK62289.1"/>
    </source>
</evidence>
<keyword evidence="1" id="KW-0479">Metal-binding</keyword>
<dbReference type="EMBL" id="JZEE01000627">
    <property type="protein sequence ID" value="KJK62289.1"/>
    <property type="molecule type" value="Genomic_DNA"/>
</dbReference>
<dbReference type="InterPro" id="IPR013087">
    <property type="entry name" value="Znf_C2H2_type"/>
</dbReference>
<dbReference type="PROSITE" id="PS00028">
    <property type="entry name" value="ZINC_FINGER_C2H2_1"/>
    <property type="match status" value="1"/>
</dbReference>
<keyword evidence="1" id="KW-0862">Zinc</keyword>
<feature type="compositionally biased region" description="Low complexity" evidence="2">
    <location>
        <begin position="8"/>
        <end position="27"/>
    </location>
</feature>
<dbReference type="InterPro" id="IPR039258">
    <property type="entry name" value="ZNF511"/>
</dbReference>
<dbReference type="GO" id="GO:0008270">
    <property type="term" value="F:zinc ion binding"/>
    <property type="evidence" value="ECO:0007669"/>
    <property type="project" value="UniProtKB-KW"/>
</dbReference>
<evidence type="ECO:0000259" key="3">
    <source>
        <dbReference type="PROSITE" id="PS50157"/>
    </source>
</evidence>
<evidence type="ECO:0000256" key="1">
    <source>
        <dbReference type="PROSITE-ProRule" id="PRU00042"/>
    </source>
</evidence>
<comment type="caution">
    <text evidence="4">The sequence shown here is derived from an EMBL/GenBank/DDBJ whole genome shotgun (WGS) entry which is preliminary data.</text>
</comment>
<accession>A0A0F0I3E2</accession>
<dbReference type="AlphaFoldDB" id="A0A0F0I3E2"/>
<name>A0A0F0I3E2_ASPPU</name>
<dbReference type="Proteomes" id="UP000033540">
    <property type="component" value="Unassembled WGS sequence"/>
</dbReference>
<reference evidence="4 5" key="1">
    <citation type="submission" date="2015-02" db="EMBL/GenBank/DDBJ databases">
        <title>Draft genome sequence of Aspergillus parasiticus SU-1.</title>
        <authorList>
            <person name="Yu J."/>
            <person name="Fedorova N."/>
            <person name="Yin Y."/>
            <person name="Losada L."/>
            <person name="Zafar N."/>
            <person name="Taujale R."/>
            <person name="Ehrlich K.C."/>
            <person name="Bhatnagar D."/>
            <person name="Cleveland T.E."/>
            <person name="Bennett J.W."/>
            <person name="Nierman W.C."/>
        </authorList>
    </citation>
    <scope>NUCLEOTIDE SEQUENCE [LARGE SCALE GENOMIC DNA]</scope>
    <source>
        <strain evidence="5">ATCC 56775 / NRRL 5862 / SRRC 143 / SU-1</strain>
    </source>
</reference>
<proteinExistence type="predicted"/>
<evidence type="ECO:0000256" key="2">
    <source>
        <dbReference type="SAM" id="MobiDB-lite"/>
    </source>
</evidence>
<sequence>MSKRSRSISRSPSVGEPPETSSRPSSPAFSITSVERPKKHLSDTANSSTEVMHCSLPPHRETLSFPSYDDYEVHYKQTHVNRCTACGKNFPTDRFLNLHIEENHDPLIAAKKDRGEKTVRSHDIEQFVLQPKAVAHNARSNIKRRMHLIDKHMFPKTYNFYIVNDGIDKQTSMLRPMNSHRRRISATPTSPQEGRLRHRQSSLSHTNPVPGKDVVPKLQTGESEIAQLERSMSALRFVPASVTRGHARRSN</sequence>
<organism evidence="4 5">
    <name type="scientific">Aspergillus parasiticus (strain ATCC 56775 / NRRL 5862 / SRRC 143 / SU-1)</name>
    <dbReference type="NCBI Taxonomy" id="1403190"/>
    <lineage>
        <taxon>Eukaryota</taxon>
        <taxon>Fungi</taxon>
        <taxon>Dikarya</taxon>
        <taxon>Ascomycota</taxon>
        <taxon>Pezizomycotina</taxon>
        <taxon>Eurotiomycetes</taxon>
        <taxon>Eurotiomycetidae</taxon>
        <taxon>Eurotiales</taxon>
        <taxon>Aspergillaceae</taxon>
        <taxon>Aspergillus</taxon>
        <taxon>Aspergillus subgen. Circumdati</taxon>
    </lineage>
</organism>
<dbReference type="PANTHER" id="PTHR21354">
    <property type="entry name" value="ZINC FINGER PROTEIN 511"/>
    <property type="match status" value="1"/>
</dbReference>
<protein>
    <recommendedName>
        <fullName evidence="3">C2H2-type domain-containing protein</fullName>
    </recommendedName>
</protein>
<feature type="domain" description="C2H2-type" evidence="3">
    <location>
        <begin position="81"/>
        <end position="104"/>
    </location>
</feature>